<name>A0A1T4VUW2_9BACT</name>
<dbReference type="AlphaFoldDB" id="A0A1T4VUW2"/>
<dbReference type="PANTHER" id="PTHR23264:SF19">
    <property type="entry name" value="CYTOSOLIC FE-S CLUSTER ASSEMBLY FACTOR NUBP2"/>
    <property type="match status" value="1"/>
</dbReference>
<accession>A0A1T4VUW2</accession>
<dbReference type="CDD" id="cd02037">
    <property type="entry name" value="Mrp_NBP35"/>
    <property type="match status" value="1"/>
</dbReference>
<dbReference type="SUPFAM" id="SSF53146">
    <property type="entry name" value="Nitrogenase accessory factor-like"/>
    <property type="match status" value="1"/>
</dbReference>
<dbReference type="Gene3D" id="3.30.420.130">
    <property type="entry name" value="Dinitrogenase iron-molybdenum cofactor biosynthesis domain"/>
    <property type="match status" value="1"/>
</dbReference>
<dbReference type="FunFam" id="3.40.50.300:FF:001119">
    <property type="entry name" value="Iron-sulfur cluster carrier protein"/>
    <property type="match status" value="1"/>
</dbReference>
<dbReference type="NCBIfam" id="NF041136">
    <property type="entry name" value="MrpORP"/>
    <property type="match status" value="1"/>
</dbReference>
<sequence>MSECGSCSGNCSEGSCQQENPQDQRIKKALGRIKNKIVVMSGKGGVGKSTVATNIAVALSMAGLKVGLLDVDVHGPSVPRLLSLQDAQPHMERDCMEPVAWSKNLSVMSLGFLLPSKDDAVIWRGPVKIGLIRQFISDVLWGDLDFLIVDCPPGTGDEPLSAMQELGKDAKAVIVTTPQGVAIDDVRRSVTFCNEVGNEIFGIVENMSGFVCSKCGNVENVFGTGGGEALAKEVGVRFLGRIPMNADVARAGDEGFPLSKLGDHSPAGEALNHIIKPLIDLAGRLQEQKGGEVDSSLPESGDTTLVAIPVAQGQLCQHFGHCEKFALLEVDNASREIKSGKLVDPPAHEPGVLPRWLADKGCNLVLAGGMGARAQSLFTENGIKVVVGAQGGDPEEVLKSYLSGSLVVGENICDH</sequence>
<dbReference type="HAMAP" id="MF_02040">
    <property type="entry name" value="Mrp_NBP35"/>
    <property type="match status" value="1"/>
</dbReference>
<evidence type="ECO:0000256" key="6">
    <source>
        <dbReference type="HAMAP-Rule" id="MF_02040"/>
    </source>
</evidence>
<gene>
    <name evidence="8" type="ORF">SAMN02745702_00975</name>
</gene>
<keyword evidence="3 6" id="KW-0067">ATP-binding</keyword>
<dbReference type="GO" id="GO:0051536">
    <property type="term" value="F:iron-sulfur cluster binding"/>
    <property type="evidence" value="ECO:0007669"/>
    <property type="project" value="UniProtKB-UniRule"/>
</dbReference>
<dbReference type="CDD" id="cd00851">
    <property type="entry name" value="MTH1175"/>
    <property type="match status" value="1"/>
</dbReference>
<dbReference type="InterPro" id="IPR033913">
    <property type="entry name" value="MTH1175_dom"/>
</dbReference>
<evidence type="ECO:0000256" key="3">
    <source>
        <dbReference type="ARBA" id="ARBA00022840"/>
    </source>
</evidence>
<evidence type="ECO:0000313" key="8">
    <source>
        <dbReference type="EMBL" id="SKA68291.1"/>
    </source>
</evidence>
<comment type="similarity">
    <text evidence="6">Belongs to the Mrp/NBP35 ATP-binding proteins family.</text>
</comment>
<dbReference type="Proteomes" id="UP000189733">
    <property type="component" value="Unassembled WGS sequence"/>
</dbReference>
<feature type="domain" description="Dinitrogenase iron-molybdenum cofactor biosynthesis" evidence="7">
    <location>
        <begin position="313"/>
        <end position="402"/>
    </location>
</feature>
<evidence type="ECO:0000256" key="1">
    <source>
        <dbReference type="ARBA" id="ARBA00022723"/>
    </source>
</evidence>
<keyword evidence="9" id="KW-1185">Reference proteome</keyword>
<evidence type="ECO:0000313" key="9">
    <source>
        <dbReference type="Proteomes" id="UP000189733"/>
    </source>
</evidence>
<reference evidence="8 9" key="1">
    <citation type="submission" date="2017-02" db="EMBL/GenBank/DDBJ databases">
        <authorList>
            <person name="Peterson S.W."/>
        </authorList>
    </citation>
    <scope>NUCLEOTIDE SEQUENCE [LARGE SCALE GENOMIC DNA]</scope>
    <source>
        <strain evidence="8 9">DSM 18034</strain>
    </source>
</reference>
<keyword evidence="6" id="KW-0378">Hydrolase</keyword>
<evidence type="ECO:0000256" key="2">
    <source>
        <dbReference type="ARBA" id="ARBA00022741"/>
    </source>
</evidence>
<keyword evidence="4 6" id="KW-0408">Iron</keyword>
<keyword evidence="2 6" id="KW-0547">Nucleotide-binding</keyword>
<evidence type="ECO:0000256" key="4">
    <source>
        <dbReference type="ARBA" id="ARBA00023004"/>
    </source>
</evidence>
<dbReference type="InterPro" id="IPR000808">
    <property type="entry name" value="Mrp-like_CS"/>
</dbReference>
<comment type="function">
    <text evidence="6">Binds and transfers iron-sulfur (Fe-S) clusters to target apoproteins. Can hydrolyze ATP.</text>
</comment>
<dbReference type="GO" id="GO:0016887">
    <property type="term" value="F:ATP hydrolysis activity"/>
    <property type="evidence" value="ECO:0007669"/>
    <property type="project" value="UniProtKB-UniRule"/>
</dbReference>
<evidence type="ECO:0000256" key="5">
    <source>
        <dbReference type="ARBA" id="ARBA00023014"/>
    </source>
</evidence>
<dbReference type="PROSITE" id="PS01215">
    <property type="entry name" value="MRP"/>
    <property type="match status" value="1"/>
</dbReference>
<evidence type="ECO:0000259" key="7">
    <source>
        <dbReference type="Pfam" id="PF02579"/>
    </source>
</evidence>
<dbReference type="RefSeq" id="WP_078684272.1">
    <property type="nucleotide sequence ID" value="NZ_FUYA01000002.1"/>
</dbReference>
<dbReference type="InterPro" id="IPR019591">
    <property type="entry name" value="Mrp/NBP35_ATP-bd"/>
</dbReference>
<dbReference type="SUPFAM" id="SSF52540">
    <property type="entry name" value="P-loop containing nucleoside triphosphate hydrolases"/>
    <property type="match status" value="1"/>
</dbReference>
<dbReference type="InterPro" id="IPR036105">
    <property type="entry name" value="DiNase_FeMo-co_biosyn_sf"/>
</dbReference>
<dbReference type="PANTHER" id="PTHR23264">
    <property type="entry name" value="NUCLEOTIDE-BINDING PROTEIN NBP35 YEAST -RELATED"/>
    <property type="match status" value="1"/>
</dbReference>
<dbReference type="GO" id="GO:0046872">
    <property type="term" value="F:metal ion binding"/>
    <property type="evidence" value="ECO:0007669"/>
    <property type="project" value="UniProtKB-KW"/>
</dbReference>
<comment type="subunit">
    <text evidence="6">Homodimer.</text>
</comment>
<dbReference type="GO" id="GO:0140663">
    <property type="term" value="F:ATP-dependent FeS chaperone activity"/>
    <property type="evidence" value="ECO:0007669"/>
    <property type="project" value="InterPro"/>
</dbReference>
<proteinExistence type="inferred from homology"/>
<dbReference type="EMBL" id="FUYA01000002">
    <property type="protein sequence ID" value="SKA68291.1"/>
    <property type="molecule type" value="Genomic_DNA"/>
</dbReference>
<dbReference type="InterPro" id="IPR003731">
    <property type="entry name" value="Di-Nase_FeMo-co_biosynth"/>
</dbReference>
<dbReference type="GO" id="GO:0016226">
    <property type="term" value="P:iron-sulfur cluster assembly"/>
    <property type="evidence" value="ECO:0007669"/>
    <property type="project" value="InterPro"/>
</dbReference>
<feature type="binding site" evidence="6">
    <location>
        <begin position="42"/>
        <end position="49"/>
    </location>
    <ligand>
        <name>ATP</name>
        <dbReference type="ChEBI" id="CHEBI:30616"/>
    </ligand>
</feature>
<dbReference type="STRING" id="1121442.SAMN02745702_00975"/>
<dbReference type="Gene3D" id="3.40.50.300">
    <property type="entry name" value="P-loop containing nucleotide triphosphate hydrolases"/>
    <property type="match status" value="1"/>
</dbReference>
<organism evidence="8 9">
    <name type="scientific">Desulfobaculum bizertense DSM 18034</name>
    <dbReference type="NCBI Taxonomy" id="1121442"/>
    <lineage>
        <taxon>Bacteria</taxon>
        <taxon>Pseudomonadati</taxon>
        <taxon>Thermodesulfobacteriota</taxon>
        <taxon>Desulfovibrionia</taxon>
        <taxon>Desulfovibrionales</taxon>
        <taxon>Desulfovibrionaceae</taxon>
        <taxon>Desulfobaculum</taxon>
    </lineage>
</organism>
<dbReference type="OrthoDB" id="9809679at2"/>
<dbReference type="Pfam" id="PF02579">
    <property type="entry name" value="Nitro_FeMo-Co"/>
    <property type="match status" value="1"/>
</dbReference>
<keyword evidence="1 6" id="KW-0479">Metal-binding</keyword>
<dbReference type="GO" id="GO:0005829">
    <property type="term" value="C:cytosol"/>
    <property type="evidence" value="ECO:0007669"/>
    <property type="project" value="TreeGrafter"/>
</dbReference>
<protein>
    <recommendedName>
        <fullName evidence="6">Iron-sulfur cluster carrier protein</fullName>
    </recommendedName>
</protein>
<dbReference type="Pfam" id="PF10609">
    <property type="entry name" value="ParA"/>
    <property type="match status" value="1"/>
</dbReference>
<keyword evidence="5 6" id="KW-0411">Iron-sulfur</keyword>
<dbReference type="GO" id="GO:0005524">
    <property type="term" value="F:ATP binding"/>
    <property type="evidence" value="ECO:0007669"/>
    <property type="project" value="UniProtKB-UniRule"/>
</dbReference>
<dbReference type="InterPro" id="IPR033756">
    <property type="entry name" value="YlxH/NBP35"/>
</dbReference>
<dbReference type="InterPro" id="IPR027417">
    <property type="entry name" value="P-loop_NTPase"/>
</dbReference>